<dbReference type="PANTHER" id="PTHR33745">
    <property type="entry name" value="RSBT ANTAGONIST PROTEIN RSBS-RELATED"/>
    <property type="match status" value="1"/>
</dbReference>
<dbReference type="AlphaFoldDB" id="A0A264W1X6"/>
<reference evidence="2 3" key="1">
    <citation type="submission" date="2017-07" db="EMBL/GenBank/DDBJ databases">
        <title>Tetzosporium hominis gen.nov. sp.nov.</title>
        <authorList>
            <person name="Tetz G."/>
            <person name="Tetz V."/>
        </authorList>
    </citation>
    <scope>NUCLEOTIDE SEQUENCE [LARGE SCALE GENOMIC DNA]</scope>
    <source>
        <strain evidence="2 3">VT-49</strain>
    </source>
</reference>
<feature type="domain" description="STAS" evidence="1">
    <location>
        <begin position="159"/>
        <end position="270"/>
    </location>
</feature>
<dbReference type="InterPro" id="IPR036513">
    <property type="entry name" value="STAS_dom_sf"/>
</dbReference>
<dbReference type="OrthoDB" id="2677458at2"/>
<dbReference type="EMBL" id="NOKQ01000220">
    <property type="protein sequence ID" value="OZS77598.1"/>
    <property type="molecule type" value="Genomic_DNA"/>
</dbReference>
<gene>
    <name evidence="2" type="ORF">CF394_10335</name>
</gene>
<dbReference type="PANTHER" id="PTHR33745:SF8">
    <property type="entry name" value="BLUE-LIGHT PHOTORECEPTOR"/>
    <property type="match status" value="1"/>
</dbReference>
<proteinExistence type="predicted"/>
<accession>A0A264W1X6</accession>
<dbReference type="SUPFAM" id="SSF52091">
    <property type="entry name" value="SpoIIaa-like"/>
    <property type="match status" value="1"/>
</dbReference>
<dbReference type="InterPro" id="IPR051932">
    <property type="entry name" value="Bact_StressResp_Reg"/>
</dbReference>
<dbReference type="CDD" id="cd07041">
    <property type="entry name" value="STAS_RsbR_RsbS_like"/>
    <property type="match status" value="1"/>
</dbReference>
<evidence type="ECO:0000259" key="1">
    <source>
        <dbReference type="PROSITE" id="PS50801"/>
    </source>
</evidence>
<name>A0A264W1X6_9BACL</name>
<dbReference type="Proteomes" id="UP000217065">
    <property type="component" value="Unassembled WGS sequence"/>
</dbReference>
<dbReference type="RefSeq" id="WP_094943475.1">
    <property type="nucleotide sequence ID" value="NZ_NOKQ01000220.1"/>
</dbReference>
<evidence type="ECO:0000313" key="3">
    <source>
        <dbReference type="Proteomes" id="UP000217065"/>
    </source>
</evidence>
<evidence type="ECO:0000313" key="2">
    <source>
        <dbReference type="EMBL" id="OZS77598.1"/>
    </source>
</evidence>
<dbReference type="PROSITE" id="PS50801">
    <property type="entry name" value="STAS"/>
    <property type="match status" value="1"/>
</dbReference>
<dbReference type="Pfam" id="PF01740">
    <property type="entry name" value="STAS"/>
    <property type="match status" value="1"/>
</dbReference>
<organism evidence="2 3">
    <name type="scientific">Tetzosporium hominis</name>
    <dbReference type="NCBI Taxonomy" id="2020506"/>
    <lineage>
        <taxon>Bacteria</taxon>
        <taxon>Bacillati</taxon>
        <taxon>Bacillota</taxon>
        <taxon>Bacilli</taxon>
        <taxon>Bacillales</taxon>
        <taxon>Caryophanaceae</taxon>
        <taxon>Tetzosporium</taxon>
    </lineage>
</organism>
<sequence>MDQIVRVSDYLQENAESLVDKIVEDALKNVTFEISPEQFEIARQQNAEFLRMMARSFPATDEEAGDELLKWAEQQGESNSQNMEEFSKSIEPFAQNRLVYSKHIAQVALDLEVGPVQIVRIMNRFNYLLDVAMVQSIKSFEKHQNEKLKERQKLINELSAPIVPVQEGVAILPLIGIVDYDRMTYILNYVIPKIPKMEIDHLIIDFSGILTIDTEIAQHIFTLHNVLQLLGIDLYFTGMRPNITMAIVQGNIDFSDFHTFGSVLQALAAIEKKK</sequence>
<dbReference type="InterPro" id="IPR002645">
    <property type="entry name" value="STAS_dom"/>
</dbReference>
<dbReference type="Gene3D" id="3.30.750.24">
    <property type="entry name" value="STAS domain"/>
    <property type="match status" value="1"/>
</dbReference>
<keyword evidence="3" id="KW-1185">Reference proteome</keyword>
<protein>
    <recommendedName>
        <fullName evidence="1">STAS domain-containing protein</fullName>
    </recommendedName>
</protein>
<comment type="caution">
    <text evidence="2">The sequence shown here is derived from an EMBL/GenBank/DDBJ whole genome shotgun (WGS) entry which is preliminary data.</text>
</comment>